<comment type="similarity">
    <text evidence="1 2">Belongs to the BioY family.</text>
</comment>
<dbReference type="Proteomes" id="UP000824504">
    <property type="component" value="Chromosome"/>
</dbReference>
<reference evidence="4 5" key="1">
    <citation type="submission" date="2021-07" db="EMBL/GenBank/DDBJ databases">
        <title>complete genome sequencing of Tessaracoccus sp.J1M15.</title>
        <authorList>
            <person name="Bae J.-W."/>
            <person name="Kim D.-y."/>
        </authorList>
    </citation>
    <scope>NUCLEOTIDE SEQUENCE [LARGE SCALE GENOMIC DNA]</scope>
    <source>
        <strain evidence="4 5">J1M15</strain>
    </source>
</reference>
<organism evidence="4 5">
    <name type="scientific">Tessaracoccus palaemonis</name>
    <dbReference type="NCBI Taxonomy" id="2829499"/>
    <lineage>
        <taxon>Bacteria</taxon>
        <taxon>Bacillati</taxon>
        <taxon>Actinomycetota</taxon>
        <taxon>Actinomycetes</taxon>
        <taxon>Propionibacteriales</taxon>
        <taxon>Propionibacteriaceae</taxon>
        <taxon>Tessaracoccus</taxon>
    </lineage>
</organism>
<evidence type="ECO:0000256" key="3">
    <source>
        <dbReference type="SAM" id="Phobius"/>
    </source>
</evidence>
<feature type="transmembrane region" description="Helical" evidence="3">
    <location>
        <begin position="100"/>
        <end position="119"/>
    </location>
</feature>
<name>A0ABX8SEZ6_9ACTN</name>
<dbReference type="PANTHER" id="PTHR34295">
    <property type="entry name" value="BIOTIN TRANSPORTER BIOY"/>
    <property type="match status" value="1"/>
</dbReference>
<keyword evidence="2 3" id="KW-0472">Membrane</keyword>
<dbReference type="RefSeq" id="WP_219080459.1">
    <property type="nucleotide sequence ID" value="NZ_CP079216.1"/>
</dbReference>
<gene>
    <name evidence="4" type="ORF">KDB89_09370</name>
</gene>
<keyword evidence="2" id="KW-1003">Cell membrane</keyword>
<sequence length="197" mass="19722">MSSTSAAAPARAIAPADLAYVAVFAALIAALSIVPPIPVGGFGVPITLQTLGVALAGLCLGAWRGTAAVALYVLVGAAGLPVFAGGTAGIGVLLGPTGGYLLAFIVSTFLLGLAAQAVLRRGVDRLTWLWLLLAAVAVRLAVIWPIGVAGIARATGGTVGDVWAVDLAYWPGDALKIVVAVLIAVAVHKAFPRLLGR</sequence>
<dbReference type="PIRSF" id="PIRSF016661">
    <property type="entry name" value="BioY"/>
    <property type="match status" value="1"/>
</dbReference>
<keyword evidence="5" id="KW-1185">Reference proteome</keyword>
<feature type="transmembrane region" description="Helical" evidence="3">
    <location>
        <begin position="126"/>
        <end position="147"/>
    </location>
</feature>
<feature type="transmembrane region" description="Helical" evidence="3">
    <location>
        <begin position="46"/>
        <end position="63"/>
    </location>
</feature>
<comment type="subcellular location">
    <subcellularLocation>
        <location evidence="2">Cell membrane</location>
        <topology evidence="2">Multi-pass membrane protein</topology>
    </subcellularLocation>
</comment>
<keyword evidence="3" id="KW-1133">Transmembrane helix</keyword>
<keyword evidence="3" id="KW-0812">Transmembrane</keyword>
<proteinExistence type="inferred from homology"/>
<keyword evidence="2" id="KW-0813">Transport</keyword>
<dbReference type="InterPro" id="IPR003784">
    <property type="entry name" value="BioY"/>
</dbReference>
<accession>A0ABX8SEZ6</accession>
<dbReference type="PANTHER" id="PTHR34295:SF1">
    <property type="entry name" value="BIOTIN TRANSPORTER BIOY"/>
    <property type="match status" value="1"/>
</dbReference>
<protein>
    <recommendedName>
        <fullName evidence="2">Biotin transporter</fullName>
    </recommendedName>
</protein>
<evidence type="ECO:0000313" key="5">
    <source>
        <dbReference type="Proteomes" id="UP000824504"/>
    </source>
</evidence>
<feature type="transmembrane region" description="Helical" evidence="3">
    <location>
        <begin position="12"/>
        <end position="34"/>
    </location>
</feature>
<evidence type="ECO:0000256" key="2">
    <source>
        <dbReference type="PIRNR" id="PIRNR016661"/>
    </source>
</evidence>
<dbReference type="Pfam" id="PF02632">
    <property type="entry name" value="BioY"/>
    <property type="match status" value="1"/>
</dbReference>
<feature type="transmembrane region" description="Helical" evidence="3">
    <location>
        <begin position="167"/>
        <end position="187"/>
    </location>
</feature>
<evidence type="ECO:0000313" key="4">
    <source>
        <dbReference type="EMBL" id="QXT61992.1"/>
    </source>
</evidence>
<dbReference type="EMBL" id="CP079216">
    <property type="protein sequence ID" value="QXT61992.1"/>
    <property type="molecule type" value="Genomic_DNA"/>
</dbReference>
<evidence type="ECO:0000256" key="1">
    <source>
        <dbReference type="ARBA" id="ARBA00010692"/>
    </source>
</evidence>
<feature type="transmembrane region" description="Helical" evidence="3">
    <location>
        <begin position="70"/>
        <end position="94"/>
    </location>
</feature>